<dbReference type="SUPFAM" id="SSF52540">
    <property type="entry name" value="P-loop containing nucleoside triphosphate hydrolases"/>
    <property type="match status" value="1"/>
</dbReference>
<dbReference type="InterPro" id="IPR003439">
    <property type="entry name" value="ABC_transporter-like_ATP-bd"/>
</dbReference>
<dbReference type="Pfam" id="PF00005">
    <property type="entry name" value="ABC_tran"/>
    <property type="match status" value="1"/>
</dbReference>
<dbReference type="InterPro" id="IPR051120">
    <property type="entry name" value="ABC_AA/LPS_Transport"/>
</dbReference>
<protein>
    <submittedName>
        <fullName evidence="5">Branched-chain amino acid transport system ATP-binding protein</fullName>
    </submittedName>
</protein>
<evidence type="ECO:0000259" key="4">
    <source>
        <dbReference type="PROSITE" id="PS50893"/>
    </source>
</evidence>
<dbReference type="InterPro" id="IPR027417">
    <property type="entry name" value="P-loop_NTPase"/>
</dbReference>
<name>A0A6V8PP67_9ACTN</name>
<dbReference type="Gene3D" id="3.40.50.300">
    <property type="entry name" value="P-loop containing nucleotide triphosphate hydrolases"/>
    <property type="match status" value="1"/>
</dbReference>
<sequence>MAEALLKIREVGKNFGGLRAVDKVSLDVGMGSIVGLVGPNGSGKTTLFNIVFGLRKPDCGSIYFNGQRIDRLAPHEVYARGLANAFQLPRLFYRLTVLDNMLLAARGHKGDGFLSSVFLRKGWQEQEGQLAEKALELLELLELDHLALSPAGELSGGQRKLLEIGRALMADPVLLLLDEPAAGINPNLGRKIFCKMEDFRQRGLSFLVIEHRLEMLFEFAHWIYVMDKGKIVVEGKPEAVAKNPIFYEIYLGEG</sequence>
<dbReference type="PROSITE" id="PS50893">
    <property type="entry name" value="ABC_TRANSPORTER_2"/>
    <property type="match status" value="1"/>
</dbReference>
<dbReference type="SMART" id="SM00382">
    <property type="entry name" value="AAA"/>
    <property type="match status" value="1"/>
</dbReference>
<dbReference type="GO" id="GO:0005524">
    <property type="term" value="F:ATP binding"/>
    <property type="evidence" value="ECO:0007669"/>
    <property type="project" value="UniProtKB-KW"/>
</dbReference>
<keyword evidence="3 5" id="KW-0067">ATP-binding</keyword>
<dbReference type="InterPro" id="IPR003593">
    <property type="entry name" value="AAA+_ATPase"/>
</dbReference>
<evidence type="ECO:0000256" key="3">
    <source>
        <dbReference type="ARBA" id="ARBA00022840"/>
    </source>
</evidence>
<keyword evidence="2" id="KW-0547">Nucleotide-binding</keyword>
<evidence type="ECO:0000256" key="1">
    <source>
        <dbReference type="ARBA" id="ARBA00022448"/>
    </source>
</evidence>
<dbReference type="PANTHER" id="PTHR45772">
    <property type="entry name" value="CONSERVED COMPONENT OF ABC TRANSPORTER FOR NATURAL AMINO ACIDS-RELATED"/>
    <property type="match status" value="1"/>
</dbReference>
<keyword evidence="1" id="KW-0813">Transport</keyword>
<dbReference type="Proteomes" id="UP000568877">
    <property type="component" value="Unassembled WGS sequence"/>
</dbReference>
<evidence type="ECO:0000313" key="6">
    <source>
        <dbReference type="Proteomes" id="UP000568877"/>
    </source>
</evidence>
<dbReference type="PROSITE" id="PS00211">
    <property type="entry name" value="ABC_TRANSPORTER_1"/>
    <property type="match status" value="1"/>
</dbReference>
<reference evidence="5 6" key="1">
    <citation type="journal article" date="2020" name="Front. Microbiol.">
        <title>Single-cell genomics of novel Actinobacteria with the Wood-Ljungdahl pathway discovered in a serpentinizing system.</title>
        <authorList>
            <person name="Merino N."/>
            <person name="Kawai M."/>
            <person name="Boyd E.S."/>
            <person name="Colman D.R."/>
            <person name="McGlynn S.E."/>
            <person name="Nealson K.H."/>
            <person name="Kurokawa K."/>
            <person name="Hongoh Y."/>
        </authorList>
    </citation>
    <scope>NUCLEOTIDE SEQUENCE [LARGE SCALE GENOMIC DNA]</scope>
    <source>
        <strain evidence="5 6">S42</strain>
    </source>
</reference>
<gene>
    <name evidence="5" type="ORF">HKBW3S42_01143</name>
</gene>
<accession>A0A6V8PP67</accession>
<proteinExistence type="predicted"/>
<comment type="caution">
    <text evidence="5">The sequence shown here is derived from an EMBL/GenBank/DDBJ whole genome shotgun (WGS) entry which is preliminary data.</text>
</comment>
<dbReference type="GO" id="GO:0005886">
    <property type="term" value="C:plasma membrane"/>
    <property type="evidence" value="ECO:0007669"/>
    <property type="project" value="TreeGrafter"/>
</dbReference>
<dbReference type="AlphaFoldDB" id="A0A6V8PP67"/>
<dbReference type="PANTHER" id="PTHR45772:SF9">
    <property type="entry name" value="CONSERVED COMPONENT OF ABC TRANSPORTER FOR NATURAL AMINO ACIDS"/>
    <property type="match status" value="1"/>
</dbReference>
<dbReference type="InterPro" id="IPR017871">
    <property type="entry name" value="ABC_transporter-like_CS"/>
</dbReference>
<organism evidence="5 6">
    <name type="scientific">Candidatus Hakubella thermalkaliphila</name>
    <dbReference type="NCBI Taxonomy" id="2754717"/>
    <lineage>
        <taxon>Bacteria</taxon>
        <taxon>Bacillati</taxon>
        <taxon>Actinomycetota</taxon>
        <taxon>Actinomycetota incertae sedis</taxon>
        <taxon>Candidatus Hakubellales</taxon>
        <taxon>Candidatus Hakubellaceae</taxon>
        <taxon>Candidatus Hakubella</taxon>
    </lineage>
</organism>
<dbReference type="EMBL" id="BLSA01000168">
    <property type="protein sequence ID" value="GFP32836.1"/>
    <property type="molecule type" value="Genomic_DNA"/>
</dbReference>
<evidence type="ECO:0000313" key="5">
    <source>
        <dbReference type="EMBL" id="GFP32836.1"/>
    </source>
</evidence>
<dbReference type="GO" id="GO:0016887">
    <property type="term" value="F:ATP hydrolysis activity"/>
    <property type="evidence" value="ECO:0007669"/>
    <property type="project" value="InterPro"/>
</dbReference>
<evidence type="ECO:0000256" key="2">
    <source>
        <dbReference type="ARBA" id="ARBA00022741"/>
    </source>
</evidence>
<feature type="domain" description="ABC transporter" evidence="4">
    <location>
        <begin position="6"/>
        <end position="253"/>
    </location>
</feature>